<sequence length="145" mass="15576">MATTLAIIAIVIALLSAGFTGWQAYTDHDRRREEKSDRRTRVAAAEKAEVRATFNGQQVVVENRGPATAHNVTVELRPAEGEAGEAPTWLGMSDALPELPKGSFFRGDLATDYETAAAFIAIVTFTDGAGNHVEPFPIHRANPSG</sequence>
<reference evidence="2" key="1">
    <citation type="journal article" date="2019" name="Int. J. Syst. Evol. Microbiol.">
        <title>The Global Catalogue of Microorganisms (GCM) 10K type strain sequencing project: providing services to taxonomists for standard genome sequencing and annotation.</title>
        <authorList>
            <consortium name="The Broad Institute Genomics Platform"/>
            <consortium name="The Broad Institute Genome Sequencing Center for Infectious Disease"/>
            <person name="Wu L."/>
            <person name="Ma J."/>
        </authorList>
    </citation>
    <scope>NUCLEOTIDE SEQUENCE [LARGE SCALE GENOMIC DNA]</scope>
    <source>
        <strain evidence="2">CCUG 58127</strain>
    </source>
</reference>
<dbReference type="Proteomes" id="UP001596298">
    <property type="component" value="Unassembled WGS sequence"/>
</dbReference>
<accession>A0ABW2AJY1</accession>
<proteinExistence type="predicted"/>
<evidence type="ECO:0000313" key="1">
    <source>
        <dbReference type="EMBL" id="MFC6706879.1"/>
    </source>
</evidence>
<gene>
    <name evidence="1" type="ORF">ACFQDH_16855</name>
</gene>
<protein>
    <submittedName>
        <fullName evidence="1">Uncharacterized protein</fullName>
    </submittedName>
</protein>
<dbReference type="EMBL" id="JBHSWH010000001">
    <property type="protein sequence ID" value="MFC6706879.1"/>
    <property type="molecule type" value="Genomic_DNA"/>
</dbReference>
<dbReference type="RefSeq" id="WP_382403557.1">
    <property type="nucleotide sequence ID" value="NZ_JBHSWH010000001.1"/>
</dbReference>
<comment type="caution">
    <text evidence="1">The sequence shown here is derived from an EMBL/GenBank/DDBJ whole genome shotgun (WGS) entry which is preliminary data.</text>
</comment>
<organism evidence="1 2">
    <name type="scientific">Flexivirga alba</name>
    <dbReference type="NCBI Taxonomy" id="702742"/>
    <lineage>
        <taxon>Bacteria</taxon>
        <taxon>Bacillati</taxon>
        <taxon>Actinomycetota</taxon>
        <taxon>Actinomycetes</taxon>
        <taxon>Micrococcales</taxon>
        <taxon>Dermacoccaceae</taxon>
        <taxon>Flexivirga</taxon>
    </lineage>
</organism>
<name>A0ABW2AJY1_9MICO</name>
<evidence type="ECO:0000313" key="2">
    <source>
        <dbReference type="Proteomes" id="UP001596298"/>
    </source>
</evidence>
<keyword evidence="2" id="KW-1185">Reference proteome</keyword>